<dbReference type="GO" id="GO:0034220">
    <property type="term" value="P:monoatomic ion transmembrane transport"/>
    <property type="evidence" value="ECO:0007669"/>
    <property type="project" value="UniProtKB-KW"/>
</dbReference>
<dbReference type="Gene3D" id="3.30.450.20">
    <property type="entry name" value="PAS domain"/>
    <property type="match status" value="1"/>
</dbReference>
<feature type="domain" description="Histidine kinase" evidence="6">
    <location>
        <begin position="303"/>
        <end position="526"/>
    </location>
</feature>
<evidence type="ECO:0000256" key="1">
    <source>
        <dbReference type="ARBA" id="ARBA00000085"/>
    </source>
</evidence>
<dbReference type="Gene3D" id="1.10.287.130">
    <property type="match status" value="1"/>
</dbReference>
<dbReference type="PROSITE" id="PS50109">
    <property type="entry name" value="HIS_KIN"/>
    <property type="match status" value="1"/>
</dbReference>
<dbReference type="EMBL" id="UOGB01000287">
    <property type="protein sequence ID" value="VAX24130.1"/>
    <property type="molecule type" value="Genomic_DNA"/>
</dbReference>
<accession>A0A3B1CNA8</accession>
<dbReference type="PANTHER" id="PTHR43047">
    <property type="entry name" value="TWO-COMPONENT HISTIDINE PROTEIN KINASE"/>
    <property type="match status" value="1"/>
</dbReference>
<name>A0A3B1CNA8_9ZZZZ</name>
<evidence type="ECO:0000313" key="7">
    <source>
        <dbReference type="EMBL" id="VAX24130.1"/>
    </source>
</evidence>
<keyword evidence="4 7" id="KW-0808">Transferase</keyword>
<dbReference type="EC" id="2.7.13.3" evidence="2"/>
<dbReference type="GO" id="GO:0005886">
    <property type="term" value="C:plasma membrane"/>
    <property type="evidence" value="ECO:0007669"/>
    <property type="project" value="TreeGrafter"/>
</dbReference>
<comment type="catalytic activity">
    <reaction evidence="1">
        <text>ATP + protein L-histidine = ADP + protein N-phospho-L-histidine.</text>
        <dbReference type="EC" id="2.7.13.3"/>
    </reaction>
</comment>
<keyword evidence="3" id="KW-0597">Phosphoprotein</keyword>
<dbReference type="SUPFAM" id="SSF55874">
    <property type="entry name" value="ATPase domain of HSP90 chaperone/DNA topoisomerase II/histidine kinase"/>
    <property type="match status" value="1"/>
</dbReference>
<dbReference type="GO" id="GO:0000155">
    <property type="term" value="F:phosphorelay sensor kinase activity"/>
    <property type="evidence" value="ECO:0007669"/>
    <property type="project" value="InterPro"/>
</dbReference>
<proteinExistence type="predicted"/>
<dbReference type="InterPro" id="IPR036097">
    <property type="entry name" value="HisK_dim/P_sf"/>
</dbReference>
<evidence type="ECO:0000256" key="5">
    <source>
        <dbReference type="ARBA" id="ARBA00022777"/>
    </source>
</evidence>
<keyword evidence="7" id="KW-0813">Transport</keyword>
<organism evidence="7">
    <name type="scientific">hydrothermal vent metagenome</name>
    <dbReference type="NCBI Taxonomy" id="652676"/>
    <lineage>
        <taxon>unclassified sequences</taxon>
        <taxon>metagenomes</taxon>
        <taxon>ecological metagenomes</taxon>
    </lineage>
</organism>
<dbReference type="SUPFAM" id="SSF47384">
    <property type="entry name" value="Homodimeric domain of signal transducing histidine kinase"/>
    <property type="match status" value="1"/>
</dbReference>
<evidence type="ECO:0000256" key="3">
    <source>
        <dbReference type="ARBA" id="ARBA00022553"/>
    </source>
</evidence>
<keyword evidence="5 7" id="KW-0418">Kinase</keyword>
<evidence type="ECO:0000256" key="4">
    <source>
        <dbReference type="ARBA" id="ARBA00022679"/>
    </source>
</evidence>
<dbReference type="SUPFAM" id="SSF55785">
    <property type="entry name" value="PYP-like sensor domain (PAS domain)"/>
    <property type="match status" value="1"/>
</dbReference>
<dbReference type="InterPro" id="IPR004358">
    <property type="entry name" value="Sig_transdc_His_kin-like_C"/>
</dbReference>
<dbReference type="Pfam" id="PF02518">
    <property type="entry name" value="HATPase_c"/>
    <property type="match status" value="1"/>
</dbReference>
<dbReference type="PRINTS" id="PR00344">
    <property type="entry name" value="BCTRLSENSOR"/>
</dbReference>
<dbReference type="InterPro" id="IPR035965">
    <property type="entry name" value="PAS-like_dom_sf"/>
</dbReference>
<protein>
    <recommendedName>
        <fullName evidence="2">histidine kinase</fullName>
        <ecNumber evidence="2">2.7.13.3</ecNumber>
    </recommendedName>
</protein>
<sequence length="529" mass="58311">MEPGKLRFFVFPEAPPLTDKIIVLENDIDQRMRISQAFEAVDGASEKIDFRSCSEAAKIHLAYHDYCMAIIDLGPDRQAGVIAARIFKSVKPEMPILILVPSEEFLVPAELVDMEAGPVVVSDDEGINSLPETTSAIVGEMRAEASEKVTHDDLKKRNKELRGITDTLARQSVHLLRLRNELSAEKNKLETVINGMGDGMAFFDVDGELLVINPVAVRLLPIISLTENMTFDQFINNLNVITAKNEGGDIDQSFEAKFGDRIFLVRTTIVSDAEKKKAGNLVLLTDITKEKEYERLKDNFSSMISHELRTPLTSIRAATDNLIRGNLGKVNSEQTRFLELIARNVDDQQALIDNLLDLAKLEQGQMTLKTEMVDISALITLCIERFSLAFKDKKIDLKAEVEGNLSLIKADPELLSQVLNNLLSNALKFTDDGGKVTVSIGSEVKNGAPLARITVTDTGIGIAPDKLDKIFDRYTQADNTIRRRYSGTGLGLAICKEIVEAHNGGITAENAHDGGSNFIILIPFETKSA</sequence>
<dbReference type="Gene3D" id="3.30.565.10">
    <property type="entry name" value="Histidine kinase-like ATPase, C-terminal domain"/>
    <property type="match status" value="1"/>
</dbReference>
<dbReference type="InterPro" id="IPR005467">
    <property type="entry name" value="His_kinase_dom"/>
</dbReference>
<reference evidence="7" key="1">
    <citation type="submission" date="2018-06" db="EMBL/GenBank/DDBJ databases">
        <authorList>
            <person name="Zhirakovskaya E."/>
        </authorList>
    </citation>
    <scope>NUCLEOTIDE SEQUENCE</scope>
</reference>
<keyword evidence="7" id="KW-0406">Ion transport</keyword>
<gene>
    <name evidence="7" type="ORF">MNBD_NITROSPINAE03-907</name>
</gene>
<dbReference type="InterPro" id="IPR003661">
    <property type="entry name" value="HisK_dim/P_dom"/>
</dbReference>
<dbReference type="SMART" id="SM00387">
    <property type="entry name" value="HATPase_c"/>
    <property type="match status" value="1"/>
</dbReference>
<dbReference type="SMART" id="SM00388">
    <property type="entry name" value="HisKA"/>
    <property type="match status" value="1"/>
</dbReference>
<dbReference type="InterPro" id="IPR003594">
    <property type="entry name" value="HATPase_dom"/>
</dbReference>
<dbReference type="InterPro" id="IPR036890">
    <property type="entry name" value="HATPase_C_sf"/>
</dbReference>
<dbReference type="Pfam" id="PF00512">
    <property type="entry name" value="HisKA"/>
    <property type="match status" value="1"/>
</dbReference>
<dbReference type="PANTHER" id="PTHR43047:SF72">
    <property type="entry name" value="OSMOSENSING HISTIDINE PROTEIN KINASE SLN1"/>
    <property type="match status" value="1"/>
</dbReference>
<evidence type="ECO:0000259" key="6">
    <source>
        <dbReference type="PROSITE" id="PS50109"/>
    </source>
</evidence>
<dbReference type="CDD" id="cd16922">
    <property type="entry name" value="HATPase_EvgS-ArcB-TorS-like"/>
    <property type="match status" value="1"/>
</dbReference>
<dbReference type="AlphaFoldDB" id="A0A3B1CNA8"/>
<dbReference type="CDD" id="cd00082">
    <property type="entry name" value="HisKA"/>
    <property type="match status" value="1"/>
</dbReference>
<dbReference type="FunFam" id="3.30.565.10:FF:000010">
    <property type="entry name" value="Sensor histidine kinase RcsC"/>
    <property type="match status" value="1"/>
</dbReference>
<evidence type="ECO:0000256" key="2">
    <source>
        <dbReference type="ARBA" id="ARBA00012438"/>
    </source>
</evidence>
<keyword evidence="7" id="KW-0407">Ion channel</keyword>
<dbReference type="GO" id="GO:0009927">
    <property type="term" value="F:histidine phosphotransfer kinase activity"/>
    <property type="evidence" value="ECO:0007669"/>
    <property type="project" value="TreeGrafter"/>
</dbReference>